<comment type="caution">
    <text evidence="2">The sequence shown here is derived from an EMBL/GenBank/DDBJ whole genome shotgun (WGS) entry which is preliminary data.</text>
</comment>
<proteinExistence type="predicted"/>
<organism evidence="2 3">
    <name type="scientific">Neptunitalea chrysea</name>
    <dbReference type="NCBI Taxonomy" id="1647581"/>
    <lineage>
        <taxon>Bacteria</taxon>
        <taxon>Pseudomonadati</taxon>
        <taxon>Bacteroidota</taxon>
        <taxon>Flavobacteriia</taxon>
        <taxon>Flavobacteriales</taxon>
        <taxon>Flavobacteriaceae</taxon>
        <taxon>Neptunitalea</taxon>
    </lineage>
</organism>
<accession>A0A9W6B5P4</accession>
<evidence type="ECO:0000313" key="3">
    <source>
        <dbReference type="Proteomes" id="UP001143545"/>
    </source>
</evidence>
<protein>
    <recommendedName>
        <fullName evidence="4">Lipoprotein</fullName>
    </recommendedName>
</protein>
<evidence type="ECO:0008006" key="4">
    <source>
        <dbReference type="Google" id="ProtNLM"/>
    </source>
</evidence>
<evidence type="ECO:0000256" key="1">
    <source>
        <dbReference type="SAM" id="SignalP"/>
    </source>
</evidence>
<dbReference type="Proteomes" id="UP001143545">
    <property type="component" value="Unassembled WGS sequence"/>
</dbReference>
<gene>
    <name evidence="2" type="ORF">NBRC110019_20750</name>
</gene>
<dbReference type="AlphaFoldDB" id="A0A9W6B5P4"/>
<keyword evidence="1" id="KW-0732">Signal</keyword>
<name>A0A9W6B5P4_9FLAO</name>
<reference evidence="2" key="1">
    <citation type="submission" date="2022-07" db="EMBL/GenBank/DDBJ databases">
        <title>Taxonomy of Novel Oxalotrophic and Methylotrophic Bacteria.</title>
        <authorList>
            <person name="Sahin N."/>
            <person name="Tani A."/>
        </authorList>
    </citation>
    <scope>NUCLEOTIDE SEQUENCE</scope>
    <source>
        <strain evidence="2">AM327</strain>
    </source>
</reference>
<dbReference type="EMBL" id="BRVP01000013">
    <property type="protein sequence ID" value="GLB53035.1"/>
    <property type="molecule type" value="Genomic_DNA"/>
</dbReference>
<sequence length="122" mass="13724">MKKWSAFIMLTLVITLTACTSELEKTVAKANTELAQSRTKFLDSVTITGTNEISYHATIDVVKKVINTEEFSIMLQKEFASPKTDNSDLKDFKALGNVTVNYVFYDRNGEIITTITLTPDKY</sequence>
<dbReference type="RefSeq" id="WP_281754684.1">
    <property type="nucleotide sequence ID" value="NZ_BRVP01000013.1"/>
</dbReference>
<keyword evidence="3" id="KW-1185">Reference proteome</keyword>
<dbReference type="PROSITE" id="PS51257">
    <property type="entry name" value="PROKAR_LIPOPROTEIN"/>
    <property type="match status" value="1"/>
</dbReference>
<feature type="signal peptide" evidence="1">
    <location>
        <begin position="1"/>
        <end position="20"/>
    </location>
</feature>
<evidence type="ECO:0000313" key="2">
    <source>
        <dbReference type="EMBL" id="GLB53035.1"/>
    </source>
</evidence>
<feature type="chain" id="PRO_5040843205" description="Lipoprotein" evidence="1">
    <location>
        <begin position="21"/>
        <end position="122"/>
    </location>
</feature>